<dbReference type="RefSeq" id="WP_039649850.1">
    <property type="nucleotide sequence ID" value="NZ_CP007770.1"/>
</dbReference>
<dbReference type="Proteomes" id="UP000031163">
    <property type="component" value="Chromosome"/>
</dbReference>
<keyword evidence="5 11" id="KW-1133">Transmembrane helix</keyword>
<evidence type="ECO:0000256" key="8">
    <source>
        <dbReference type="ARBA" id="ARBA00023303"/>
    </source>
</evidence>
<comment type="catalytic activity">
    <reaction evidence="10">
        <text>fluoride(in) = fluoride(out)</text>
        <dbReference type="Rhea" id="RHEA:76159"/>
        <dbReference type="ChEBI" id="CHEBI:17051"/>
    </reaction>
    <physiologicalReaction direction="left-to-right" evidence="10">
        <dbReference type="Rhea" id="RHEA:76160"/>
    </physiologicalReaction>
</comment>
<feature type="transmembrane region" description="Helical" evidence="11">
    <location>
        <begin position="96"/>
        <end position="121"/>
    </location>
</feature>
<organism evidence="12 13">
    <name type="scientific">Campylobacter insulaenigrae NCTC 12927</name>
    <dbReference type="NCBI Taxonomy" id="1031564"/>
    <lineage>
        <taxon>Bacteria</taxon>
        <taxon>Pseudomonadati</taxon>
        <taxon>Campylobacterota</taxon>
        <taxon>Epsilonproteobacteria</taxon>
        <taxon>Campylobacterales</taxon>
        <taxon>Campylobacteraceae</taxon>
        <taxon>Campylobacter</taxon>
    </lineage>
</organism>
<keyword evidence="11" id="KW-0915">Sodium</keyword>
<name>A0A0A8H0F3_9BACT</name>
<dbReference type="NCBIfam" id="TIGR00494">
    <property type="entry name" value="crcB"/>
    <property type="match status" value="1"/>
</dbReference>
<feature type="transmembrane region" description="Helical" evidence="11">
    <location>
        <begin position="63"/>
        <end position="84"/>
    </location>
</feature>
<dbReference type="PANTHER" id="PTHR28259">
    <property type="entry name" value="FLUORIDE EXPORT PROTEIN 1-RELATED"/>
    <property type="match status" value="1"/>
</dbReference>
<dbReference type="AlphaFoldDB" id="A0A0A8H0F3"/>
<evidence type="ECO:0000256" key="6">
    <source>
        <dbReference type="ARBA" id="ARBA00023065"/>
    </source>
</evidence>
<evidence type="ECO:0000256" key="7">
    <source>
        <dbReference type="ARBA" id="ARBA00023136"/>
    </source>
</evidence>
<evidence type="ECO:0000256" key="1">
    <source>
        <dbReference type="ARBA" id="ARBA00004651"/>
    </source>
</evidence>
<evidence type="ECO:0000256" key="3">
    <source>
        <dbReference type="ARBA" id="ARBA00022519"/>
    </source>
</evidence>
<dbReference type="GO" id="GO:0140114">
    <property type="term" value="P:cellular detoxification of fluoride"/>
    <property type="evidence" value="ECO:0007669"/>
    <property type="project" value="UniProtKB-UniRule"/>
</dbReference>
<feature type="binding site" evidence="11">
    <location>
        <position position="75"/>
    </location>
    <ligand>
        <name>Na(+)</name>
        <dbReference type="ChEBI" id="CHEBI:29101"/>
        <note>structural</note>
    </ligand>
</feature>
<comment type="function">
    <text evidence="11">Fluoride-specific ion channel. Important for reducing fluoride concentration in the cell, thus reducing its toxicity.</text>
</comment>
<keyword evidence="2 11" id="KW-1003">Cell membrane</keyword>
<keyword evidence="6 11" id="KW-0406">Ion transport</keyword>
<comment type="activity regulation">
    <text evidence="11">Na(+) is not transported, but it plays an essential structural role and its presence is essential for fluoride channel function.</text>
</comment>
<dbReference type="GeneID" id="74431487"/>
<evidence type="ECO:0000256" key="10">
    <source>
        <dbReference type="ARBA" id="ARBA00035585"/>
    </source>
</evidence>
<protein>
    <recommendedName>
        <fullName evidence="11">Fluoride-specific ion channel FluC</fullName>
    </recommendedName>
</protein>
<dbReference type="GO" id="GO:0005886">
    <property type="term" value="C:plasma membrane"/>
    <property type="evidence" value="ECO:0007669"/>
    <property type="project" value="UniProtKB-SubCell"/>
</dbReference>
<dbReference type="EMBL" id="CP007770">
    <property type="protein sequence ID" value="AJC87653.1"/>
    <property type="molecule type" value="Genomic_DNA"/>
</dbReference>
<dbReference type="HAMAP" id="MF_00454">
    <property type="entry name" value="FluC"/>
    <property type="match status" value="1"/>
</dbReference>
<dbReference type="GO" id="GO:0046872">
    <property type="term" value="F:metal ion binding"/>
    <property type="evidence" value="ECO:0007669"/>
    <property type="project" value="UniProtKB-KW"/>
</dbReference>
<comment type="subcellular location">
    <subcellularLocation>
        <location evidence="1 11">Cell membrane</location>
        <topology evidence="1 11">Multi-pass membrane protein</topology>
    </subcellularLocation>
</comment>
<accession>A0A0A8H0F3</accession>
<reference evidence="12 13" key="1">
    <citation type="journal article" date="2014" name="Genome Biol. Evol.">
        <title>Comparative Genomics of the Campylobacter lari Group.</title>
        <authorList>
            <person name="Miller W.G."/>
            <person name="Yee E."/>
            <person name="Chapman M.H."/>
            <person name="Smith T.P."/>
            <person name="Bono J.L."/>
            <person name="Huynh S."/>
            <person name="Parker C.T."/>
            <person name="Vandamme P."/>
            <person name="Luong K."/>
            <person name="Korlach J."/>
        </authorList>
    </citation>
    <scope>NUCLEOTIDE SEQUENCE [LARGE SCALE GENOMIC DNA]</scope>
    <source>
        <strain evidence="12 13">NCTC 12927</strain>
    </source>
</reference>
<keyword evidence="11" id="KW-0479">Metal-binding</keyword>
<dbReference type="STRING" id="1031564.CINS_0683"/>
<evidence type="ECO:0000256" key="2">
    <source>
        <dbReference type="ARBA" id="ARBA00022475"/>
    </source>
</evidence>
<gene>
    <name evidence="11 12" type="primary">crcB</name>
    <name evidence="11" type="synonym">fluC</name>
    <name evidence="12" type="ORF">CINS_0683</name>
</gene>
<keyword evidence="3" id="KW-0997">Cell inner membrane</keyword>
<dbReference type="InterPro" id="IPR003691">
    <property type="entry name" value="FluC"/>
</dbReference>
<evidence type="ECO:0000313" key="12">
    <source>
        <dbReference type="EMBL" id="AJC87653.1"/>
    </source>
</evidence>
<evidence type="ECO:0000256" key="9">
    <source>
        <dbReference type="ARBA" id="ARBA00035120"/>
    </source>
</evidence>
<dbReference type="GO" id="GO:0062054">
    <property type="term" value="F:fluoride channel activity"/>
    <property type="evidence" value="ECO:0007669"/>
    <property type="project" value="UniProtKB-UniRule"/>
</dbReference>
<keyword evidence="8 11" id="KW-0407">Ion channel</keyword>
<dbReference type="PANTHER" id="PTHR28259:SF1">
    <property type="entry name" value="FLUORIDE EXPORT PROTEIN 1-RELATED"/>
    <property type="match status" value="1"/>
</dbReference>
<dbReference type="KEGG" id="cis:CINS_0683"/>
<evidence type="ECO:0000313" key="13">
    <source>
        <dbReference type="Proteomes" id="UP000031163"/>
    </source>
</evidence>
<keyword evidence="4 11" id="KW-0812">Transmembrane</keyword>
<proteinExistence type="inferred from homology"/>
<keyword evidence="7 11" id="KW-0472">Membrane</keyword>
<evidence type="ECO:0000256" key="11">
    <source>
        <dbReference type="HAMAP-Rule" id="MF_00454"/>
    </source>
</evidence>
<dbReference type="Pfam" id="PF02537">
    <property type="entry name" value="CRCB"/>
    <property type="match status" value="1"/>
</dbReference>
<comment type="similarity">
    <text evidence="9 11">Belongs to the fluoride channel Fluc/FEX (TC 1.A.43) family.</text>
</comment>
<dbReference type="HOGENOM" id="CLU_114342_3_2_7"/>
<evidence type="ECO:0000256" key="5">
    <source>
        <dbReference type="ARBA" id="ARBA00022989"/>
    </source>
</evidence>
<keyword evidence="11" id="KW-0813">Transport</keyword>
<feature type="binding site" evidence="11">
    <location>
        <position position="78"/>
    </location>
    <ligand>
        <name>Na(+)</name>
        <dbReference type="ChEBI" id="CHEBI:29101"/>
        <note>structural</note>
    </ligand>
</feature>
<feature type="transmembrane region" description="Helical" evidence="11">
    <location>
        <begin position="34"/>
        <end position="56"/>
    </location>
</feature>
<sequence>MIYTLLAVGFGGFLGAIARILTTSICNKLFPHNFAYGTLMVNIIGSFLMGMFFSYINSKELNILLKSFLSTGFLGAFTTFSAFSYENLLFLQSENYFHFIVNTISHLSLCLLAVWLGYLIFK</sequence>
<evidence type="ECO:0000256" key="4">
    <source>
        <dbReference type="ARBA" id="ARBA00022692"/>
    </source>
</evidence>